<dbReference type="RefSeq" id="WP_219058347.1">
    <property type="nucleotide sequence ID" value="NZ_JAHBBH010000009.1"/>
</dbReference>
<dbReference type="CDD" id="cd00077">
    <property type="entry name" value="HDc"/>
    <property type="match status" value="1"/>
</dbReference>
<accession>A0ABS6WDY8</accession>
<dbReference type="CDD" id="cd04876">
    <property type="entry name" value="ACT_RelA-SpoT"/>
    <property type="match status" value="1"/>
</dbReference>
<feature type="domain" description="HD" evidence="4">
    <location>
        <begin position="67"/>
        <end position="164"/>
    </location>
</feature>
<dbReference type="Pfam" id="PF13291">
    <property type="entry name" value="ACT_4"/>
    <property type="match status" value="1"/>
</dbReference>
<evidence type="ECO:0000259" key="5">
    <source>
        <dbReference type="PROSITE" id="PS51880"/>
    </source>
</evidence>
<dbReference type="Pfam" id="PF13328">
    <property type="entry name" value="HD_4"/>
    <property type="match status" value="1"/>
</dbReference>
<dbReference type="SMART" id="SM00471">
    <property type="entry name" value="HDc"/>
    <property type="match status" value="1"/>
</dbReference>
<comment type="caution">
    <text evidence="6">The sequence shown here is derived from an EMBL/GenBank/DDBJ whole genome shotgun (WGS) entry which is preliminary data.</text>
</comment>
<dbReference type="PANTHER" id="PTHR21262:SF31">
    <property type="entry name" value="GTP PYROPHOSPHOKINASE"/>
    <property type="match status" value="1"/>
</dbReference>
<evidence type="ECO:0000259" key="4">
    <source>
        <dbReference type="PROSITE" id="PS51831"/>
    </source>
</evidence>
<dbReference type="InterPro" id="IPR007685">
    <property type="entry name" value="RelA_SpoT"/>
</dbReference>
<comment type="pathway">
    <text evidence="1">Purine metabolism.</text>
</comment>
<dbReference type="InterPro" id="IPR045600">
    <property type="entry name" value="RelA/SpoT_AH_RIS"/>
</dbReference>
<dbReference type="InterPro" id="IPR006674">
    <property type="entry name" value="HD_domain"/>
</dbReference>
<dbReference type="CDD" id="cd05399">
    <property type="entry name" value="NT_Rel-Spo_like"/>
    <property type="match status" value="1"/>
</dbReference>
<comment type="function">
    <text evidence="2">In eubacteria ppGpp (guanosine 3'-diphosphate 5'-diphosphate) is a mediator of the stringent response that coordinates a variety of cellular activities in response to changes in nutritional abundance.</text>
</comment>
<evidence type="ECO:0000256" key="1">
    <source>
        <dbReference type="ARBA" id="ARBA00025704"/>
    </source>
</evidence>
<dbReference type="PROSITE" id="PS51831">
    <property type="entry name" value="HD"/>
    <property type="match status" value="1"/>
</dbReference>
<evidence type="ECO:0000259" key="3">
    <source>
        <dbReference type="PROSITE" id="PS51671"/>
    </source>
</evidence>
<feature type="domain" description="TGS" evidence="5">
    <location>
        <begin position="422"/>
        <end position="485"/>
    </location>
</feature>
<dbReference type="EMBL" id="JAHBBH010000009">
    <property type="protein sequence ID" value="MBW3092258.1"/>
    <property type="molecule type" value="Genomic_DNA"/>
</dbReference>
<dbReference type="Proteomes" id="UP000700815">
    <property type="component" value="Unassembled WGS sequence"/>
</dbReference>
<evidence type="ECO:0000256" key="2">
    <source>
        <dbReference type="RuleBase" id="RU003847"/>
    </source>
</evidence>
<dbReference type="PROSITE" id="PS51880">
    <property type="entry name" value="TGS"/>
    <property type="match status" value="1"/>
</dbReference>
<keyword evidence="7" id="KW-1185">Reference proteome</keyword>
<dbReference type="InterPro" id="IPR003607">
    <property type="entry name" value="HD/PDEase_dom"/>
</dbReference>
<proteinExistence type="inferred from homology"/>
<dbReference type="InterPro" id="IPR033655">
    <property type="entry name" value="TGS_RelA/SpoT"/>
</dbReference>
<sequence>MANAEGDYSAARMLGCEISDDPLNPLKPIVESCRAHHPQEDLSILERAYRRAVTQHAPQRRKSGEPYIIHPLAVAQILADLGMGPLVVAAGLLHDTVEDTDYTLDQCRAEFGDTVTGLVDGVTKLSKMEYGDSAQAETIRKMVVAMSRDVRVLVVKLADRVHNARTWRYVKTSGAQKKARETLDVYAPLANRLGMNAIKTELEELSFKVLYPKIYNEIVVLVARRAGQRNVYLKQILAEINEDLDAQHIKAYVTGRPKDYFSIYQKMIVRGHDFSNIYDLVGVRIIVDTIQDCYAALGAVHARWSPVPGRFKDYIAMPKLNMYQSLHTTVVGPGGKPVEIQIRTWDMHRRAEFGIAAHWKYKANGQAGRALSSPDKSDLKRDGEAQELSEADNLKWIQQLADWTSETPDSKEFLGSLKEDLGAAEVYVFTPKGKIVSLPADATPVDFAYAVHTEVGHRTMGARVNGRLVPLDTRLENGDTVEVLTSKSETAGPSRDWLSFVKSPKARNKIRQWFSKERRTEAIEEGRDELTRAMRKRNLPIATLLTPGALVGVADELNCSGVDNLFAAIGDGQISTQNVIAHLVKDAGSDEVDEEVEQEALPLRQVESAKKTTSSLGVSVKGVGDVWVKLARCCMPVPGDKIIGFITRNQGVSVHRTDCQNMLDLERRQPERVVDVQWTSTKGLFMVKIQVEALDRQHLLSDITRVLADHGVNIISGSQTTGRDRVAISQFSFEMADPQHLNRLLAAVRKIDGVFDVYRITGTKESQEPRLRKMQD</sequence>
<dbReference type="NCBIfam" id="TIGR00691">
    <property type="entry name" value="spoT_relA"/>
    <property type="match status" value="1"/>
</dbReference>
<evidence type="ECO:0000313" key="7">
    <source>
        <dbReference type="Proteomes" id="UP000700815"/>
    </source>
</evidence>
<dbReference type="CDD" id="cd01668">
    <property type="entry name" value="TGS_RSH"/>
    <property type="match status" value="1"/>
</dbReference>
<reference evidence="6 7" key="1">
    <citation type="submission" date="2021-05" db="EMBL/GenBank/DDBJ databases">
        <title>Phylogenetic classification of ten novel species belonging to the genus Bifidobacterium comprising B. colchicus sp. nov., B. abeli sp. nov., B. bicoloris sp. nov., B. guerezis sp. nov., B. rosaliae sp. nov., B. santillanensis sp. nov., B. argentati sp. nov., B. amazzoni sp. nov., B. pluviali sp. nov., and B. pinnaculum sp. nov.</title>
        <authorList>
            <person name="Lugli G.A."/>
            <person name="Ruiz Garcia L."/>
            <person name="Margolles A."/>
            <person name="Ventura M."/>
        </authorList>
    </citation>
    <scope>NUCLEOTIDE SEQUENCE [LARGE SCALE GENOMIC DNA]</scope>
    <source>
        <strain evidence="6 7">82T10</strain>
    </source>
</reference>
<dbReference type="PANTHER" id="PTHR21262">
    <property type="entry name" value="GUANOSINE-3',5'-BIS DIPHOSPHATE 3'-PYROPHOSPHOHYDROLASE"/>
    <property type="match status" value="1"/>
</dbReference>
<dbReference type="Pfam" id="PF04607">
    <property type="entry name" value="RelA_SpoT"/>
    <property type="match status" value="1"/>
</dbReference>
<organism evidence="6 7">
    <name type="scientific">Bifidobacterium miconis</name>
    <dbReference type="NCBI Taxonomy" id="2834435"/>
    <lineage>
        <taxon>Bacteria</taxon>
        <taxon>Bacillati</taxon>
        <taxon>Actinomycetota</taxon>
        <taxon>Actinomycetes</taxon>
        <taxon>Bifidobacteriales</taxon>
        <taxon>Bifidobacteriaceae</taxon>
        <taxon>Bifidobacterium</taxon>
    </lineage>
</organism>
<dbReference type="Pfam" id="PF02824">
    <property type="entry name" value="TGS"/>
    <property type="match status" value="1"/>
</dbReference>
<protein>
    <submittedName>
        <fullName evidence="6">Bifunctional (P)ppGpp synthetase/guanosine-3',5'-bis(Diphosphate) 3'-pyrophosphohydrolase</fullName>
    </submittedName>
</protein>
<dbReference type="InterPro" id="IPR004095">
    <property type="entry name" value="TGS"/>
</dbReference>
<name>A0ABS6WDY8_9BIFI</name>
<evidence type="ECO:0000313" key="6">
    <source>
        <dbReference type="EMBL" id="MBW3092258.1"/>
    </source>
</evidence>
<dbReference type="InterPro" id="IPR002912">
    <property type="entry name" value="ACT_dom"/>
</dbReference>
<gene>
    <name evidence="6" type="ORF">KIH79_04670</name>
</gene>
<dbReference type="PROSITE" id="PS51671">
    <property type="entry name" value="ACT"/>
    <property type="match status" value="1"/>
</dbReference>
<dbReference type="SMART" id="SM00954">
    <property type="entry name" value="RelA_SpoT"/>
    <property type="match status" value="1"/>
</dbReference>
<dbReference type="InterPro" id="IPR004811">
    <property type="entry name" value="RelA/Spo_fam"/>
</dbReference>
<comment type="similarity">
    <text evidence="2">Belongs to the relA/spoT family.</text>
</comment>
<feature type="domain" description="ACT" evidence="3">
    <location>
        <begin position="688"/>
        <end position="762"/>
    </location>
</feature>
<dbReference type="Pfam" id="PF19296">
    <property type="entry name" value="RelA_AH_RIS"/>
    <property type="match status" value="1"/>
</dbReference>